<evidence type="ECO:0000256" key="1">
    <source>
        <dbReference type="SAM" id="MobiDB-lite"/>
    </source>
</evidence>
<feature type="compositionally biased region" description="Polar residues" evidence="1">
    <location>
        <begin position="88"/>
        <end position="102"/>
    </location>
</feature>
<name>A0A1X0P1F9_9TRYP</name>
<keyword evidence="3" id="KW-1185">Reference proteome</keyword>
<dbReference type="AlphaFoldDB" id="A0A1X0P1F9"/>
<comment type="caution">
    <text evidence="2">The sequence shown here is derived from an EMBL/GenBank/DDBJ whole genome shotgun (WGS) entry which is preliminary data.</text>
</comment>
<protein>
    <submittedName>
        <fullName evidence="2">Uncharacterized protein</fullName>
    </submittedName>
</protein>
<gene>
    <name evidence="2" type="ORF">TM35_000084490</name>
</gene>
<feature type="compositionally biased region" description="Polar residues" evidence="1">
    <location>
        <begin position="1"/>
        <end position="14"/>
    </location>
</feature>
<accession>A0A1X0P1F9</accession>
<reference evidence="2 3" key="1">
    <citation type="submission" date="2017-03" db="EMBL/GenBank/DDBJ databases">
        <title>An alternative strategy for trypanosome survival in the mammalian bloodstream revealed through genome and transcriptome analysis of the ubiquitous bovine parasite Trypanosoma (Megatrypanum) theileri.</title>
        <authorList>
            <person name="Kelly S."/>
            <person name="Ivens A."/>
            <person name="Mott A."/>
            <person name="O'Neill E."/>
            <person name="Emms D."/>
            <person name="Macleod O."/>
            <person name="Voorheis P."/>
            <person name="Matthews J."/>
            <person name="Matthews K."/>
            <person name="Carrington M."/>
        </authorList>
    </citation>
    <scope>NUCLEOTIDE SEQUENCE [LARGE SCALE GENOMIC DNA]</scope>
    <source>
        <strain evidence="2">Edinburgh</strain>
    </source>
</reference>
<sequence>MESTSHPQPSSPAVTNPKEHSSGTQLDSSVGARQETSGGRQDSHQRDGPPASNSAPNTDVVSEEARYSELSSAGASEASTTPSPRATVDTTASDDTPGNSNPEGVKNADVNVTKSGGNTADQSN</sequence>
<evidence type="ECO:0000313" key="3">
    <source>
        <dbReference type="Proteomes" id="UP000192257"/>
    </source>
</evidence>
<feature type="compositionally biased region" description="Polar residues" evidence="1">
    <location>
        <begin position="51"/>
        <end position="60"/>
    </location>
</feature>
<dbReference type="EMBL" id="NBCO01000008">
    <property type="protein sequence ID" value="ORC90651.1"/>
    <property type="molecule type" value="Genomic_DNA"/>
</dbReference>
<organism evidence="2 3">
    <name type="scientific">Trypanosoma theileri</name>
    <dbReference type="NCBI Taxonomy" id="67003"/>
    <lineage>
        <taxon>Eukaryota</taxon>
        <taxon>Discoba</taxon>
        <taxon>Euglenozoa</taxon>
        <taxon>Kinetoplastea</taxon>
        <taxon>Metakinetoplastina</taxon>
        <taxon>Trypanosomatida</taxon>
        <taxon>Trypanosomatidae</taxon>
        <taxon>Trypanosoma</taxon>
    </lineage>
</organism>
<dbReference type="GeneID" id="39984094"/>
<dbReference type="Proteomes" id="UP000192257">
    <property type="component" value="Unassembled WGS sequence"/>
</dbReference>
<feature type="compositionally biased region" description="Low complexity" evidence="1">
    <location>
        <begin position="68"/>
        <end position="84"/>
    </location>
</feature>
<dbReference type="RefSeq" id="XP_028884717.1">
    <property type="nucleotide sequence ID" value="XM_029024314.1"/>
</dbReference>
<feature type="compositionally biased region" description="Polar residues" evidence="1">
    <location>
        <begin position="110"/>
        <end position="124"/>
    </location>
</feature>
<evidence type="ECO:0000313" key="2">
    <source>
        <dbReference type="EMBL" id="ORC90651.1"/>
    </source>
</evidence>
<feature type="region of interest" description="Disordered" evidence="1">
    <location>
        <begin position="1"/>
        <end position="124"/>
    </location>
</feature>
<proteinExistence type="predicted"/>
<dbReference type="VEuPathDB" id="TriTrypDB:TM35_000084490"/>